<dbReference type="SMART" id="SM00487">
    <property type="entry name" value="DEXDc"/>
    <property type="match status" value="1"/>
</dbReference>
<dbReference type="Pfam" id="PF26090">
    <property type="entry name" value="SH3_HelY"/>
    <property type="match status" value="1"/>
</dbReference>
<dbReference type="CDD" id="cd18795">
    <property type="entry name" value="SF2_C_Ski2"/>
    <property type="match status" value="1"/>
</dbReference>
<dbReference type="RefSeq" id="WP_290287985.1">
    <property type="nucleotide sequence ID" value="NZ_CP047211.1"/>
</dbReference>
<dbReference type="PROSITE" id="PS51192">
    <property type="entry name" value="HELICASE_ATP_BIND_1"/>
    <property type="match status" value="1"/>
</dbReference>
<dbReference type="Pfam" id="PF08148">
    <property type="entry name" value="DSHCT"/>
    <property type="match status" value="1"/>
</dbReference>
<dbReference type="Gene3D" id="3.40.50.300">
    <property type="entry name" value="P-loop containing nucleotide triphosphate hydrolases"/>
    <property type="match status" value="2"/>
</dbReference>
<evidence type="ECO:0000256" key="6">
    <source>
        <dbReference type="SAM" id="MobiDB-lite"/>
    </source>
</evidence>
<keyword evidence="1" id="KW-0547">Nucleotide-binding</keyword>
<sequence>MTLLDDFIADLGFAPDDFQLRACRAIEAGRGVLVCAPTGAGKTVVGEFAIRAAFADGGKCFYTTPIKALSNQKYHDLVDVYGEEKVGLLTGDVSRNGDADVVVMTTEVLRNMLYAQSPTLNRLSHVVMDEIHYLADRERGPVWEEVILNLDESVKLVGLSATVSNSEEFGDWLSTVRGHTEVVVTDHRPVPLSQHMLVGQRLYPLFEAGGTEVNRDLLQAAARAESGYDGGGGGVHGGHGGHGGRGFKGGGQGGPGRSGGRGRRGSDDSGGGDYLGGGKFARHQWKQREETQKWRPPRRGDVVKLLGSRSMLPAIVFIFSRAGCEGALQQLGASRMELTDMGEQEEIAAIIDAGVADIPPEDLEVLGFRRWRRTVVRGFAAHHAGMLPAFRHIVEKLFNRGLVKVVFATETLALGINMPARTVVLEKLVKFNGEAHVDLTPGQYTQMTGRAGRRGIDTQGNAVVQWAPAMDPKWVAGLASTRTYPLVSTFTPGYNMSINLLRTLGHAEARKMMEKSFAQFQADGDVVGDVAELERARARVEQLKAEMGTAGADVEGLLAYLELRSTISAEEKAAKRRNIEDRHTETVTVLRRLRRGEVIAIPMGKKAQLAVVVREDNSPHNPRPTVVGVGGFTGRIEPDAFPSAPEVLGRVKVPGDAARHPKRAVSIIRSEIDRRNIRGPKRLRRRTAVTSPELKRLRRELRDHPLHGDPAVESVARDADALRRAQNTVKTLERRVSAASDTLARTFDRVLDLLGEMDYVEWPDGAADGDADRGEPYVSEEGERLARIHNASDLLAAQCLRRGIWDDLDPAELAGAVSTLVFENRRATQGSDEVPTEPLAAAISDTYRIWQELASDEQRHRLPMTRMPDLAFATAVHQWTAGAPLGYCLAAAKDAGAELTPGDFVRWCRQVVDLLSQVRQTGYSTRIRDNATQAVQAIRRGVVALGH</sequence>
<dbReference type="Proteomes" id="UP001595751">
    <property type="component" value="Unassembled WGS sequence"/>
</dbReference>
<gene>
    <name evidence="9" type="ORF">ACFORJ_12110</name>
</gene>
<dbReference type="Gene3D" id="1.10.3380.30">
    <property type="match status" value="1"/>
</dbReference>
<dbReference type="PANTHER" id="PTHR12131">
    <property type="entry name" value="ATP-DEPENDENT RNA AND DNA HELICASE"/>
    <property type="match status" value="1"/>
</dbReference>
<feature type="coiled-coil region" evidence="5">
    <location>
        <begin position="526"/>
        <end position="553"/>
    </location>
</feature>
<organism evidence="9 10">
    <name type="scientific">Corynebacterium hansenii</name>
    <dbReference type="NCBI Taxonomy" id="394964"/>
    <lineage>
        <taxon>Bacteria</taxon>
        <taxon>Bacillati</taxon>
        <taxon>Actinomycetota</taxon>
        <taxon>Actinomycetes</taxon>
        <taxon>Mycobacteriales</taxon>
        <taxon>Corynebacteriaceae</taxon>
        <taxon>Corynebacterium</taxon>
    </lineage>
</organism>
<evidence type="ECO:0000256" key="3">
    <source>
        <dbReference type="ARBA" id="ARBA00022806"/>
    </source>
</evidence>
<feature type="coiled-coil region" evidence="5">
    <location>
        <begin position="715"/>
        <end position="742"/>
    </location>
</feature>
<keyword evidence="3 9" id="KW-0347">Helicase</keyword>
<feature type="domain" description="Helicase C-terminal" evidence="8">
    <location>
        <begin position="304"/>
        <end position="502"/>
    </location>
</feature>
<evidence type="ECO:0000256" key="2">
    <source>
        <dbReference type="ARBA" id="ARBA00022801"/>
    </source>
</evidence>
<evidence type="ECO:0000313" key="10">
    <source>
        <dbReference type="Proteomes" id="UP001595751"/>
    </source>
</evidence>
<protein>
    <submittedName>
        <fullName evidence="9">DEAD/DEAH box helicase</fullName>
    </submittedName>
</protein>
<keyword evidence="10" id="KW-1185">Reference proteome</keyword>
<dbReference type="InterPro" id="IPR050699">
    <property type="entry name" value="RNA-DNA_Helicase"/>
</dbReference>
<keyword evidence="4" id="KW-0067">ATP-binding</keyword>
<feature type="compositionally biased region" description="Basic and acidic residues" evidence="6">
    <location>
        <begin position="286"/>
        <end position="296"/>
    </location>
</feature>
<evidence type="ECO:0000313" key="9">
    <source>
        <dbReference type="EMBL" id="MFC3850902.1"/>
    </source>
</evidence>
<feature type="domain" description="Helicase ATP-binding" evidence="7">
    <location>
        <begin position="23"/>
        <end position="181"/>
    </location>
</feature>
<evidence type="ECO:0000259" key="8">
    <source>
        <dbReference type="PROSITE" id="PS51194"/>
    </source>
</evidence>
<name>A0ABV7ZQU1_9CORY</name>
<dbReference type="InterPro" id="IPR012961">
    <property type="entry name" value="Ski2/MTR4_C"/>
</dbReference>
<keyword evidence="2" id="KW-0378">Hydrolase</keyword>
<evidence type="ECO:0000256" key="5">
    <source>
        <dbReference type="SAM" id="Coils"/>
    </source>
</evidence>
<dbReference type="InterPro" id="IPR027417">
    <property type="entry name" value="P-loop_NTPase"/>
</dbReference>
<evidence type="ECO:0000256" key="1">
    <source>
        <dbReference type="ARBA" id="ARBA00022741"/>
    </source>
</evidence>
<accession>A0ABV7ZQU1</accession>
<feature type="region of interest" description="Disordered" evidence="6">
    <location>
        <begin position="229"/>
        <end position="296"/>
    </location>
</feature>
<dbReference type="InterPro" id="IPR058621">
    <property type="entry name" value="SH3_HelY"/>
</dbReference>
<dbReference type="InterPro" id="IPR011545">
    <property type="entry name" value="DEAD/DEAH_box_helicase_dom"/>
</dbReference>
<proteinExistence type="predicted"/>
<dbReference type="SMART" id="SM00490">
    <property type="entry name" value="HELICc"/>
    <property type="match status" value="1"/>
</dbReference>
<evidence type="ECO:0000256" key="4">
    <source>
        <dbReference type="ARBA" id="ARBA00022840"/>
    </source>
</evidence>
<dbReference type="InterPro" id="IPR014001">
    <property type="entry name" value="Helicase_ATP-bd"/>
</dbReference>
<feature type="compositionally biased region" description="Gly residues" evidence="6">
    <location>
        <begin position="229"/>
        <end position="259"/>
    </location>
</feature>
<dbReference type="PROSITE" id="PS51194">
    <property type="entry name" value="HELICASE_CTER"/>
    <property type="match status" value="1"/>
</dbReference>
<feature type="compositionally biased region" description="Gly residues" evidence="6">
    <location>
        <begin position="268"/>
        <end position="279"/>
    </location>
</feature>
<dbReference type="EMBL" id="JBHRZN010000004">
    <property type="protein sequence ID" value="MFC3850902.1"/>
    <property type="molecule type" value="Genomic_DNA"/>
</dbReference>
<dbReference type="Pfam" id="PF00271">
    <property type="entry name" value="Helicase_C"/>
    <property type="match status" value="1"/>
</dbReference>
<dbReference type="GO" id="GO:0004386">
    <property type="term" value="F:helicase activity"/>
    <property type="evidence" value="ECO:0007669"/>
    <property type="project" value="UniProtKB-KW"/>
</dbReference>
<dbReference type="PANTHER" id="PTHR12131:SF1">
    <property type="entry name" value="ATP-DEPENDENT RNA HELICASE SUPV3L1, MITOCHONDRIAL-RELATED"/>
    <property type="match status" value="1"/>
</dbReference>
<dbReference type="SMART" id="SM01142">
    <property type="entry name" value="DSHCT"/>
    <property type="match status" value="1"/>
</dbReference>
<comment type="caution">
    <text evidence="9">The sequence shown here is derived from an EMBL/GenBank/DDBJ whole genome shotgun (WGS) entry which is preliminary data.</text>
</comment>
<reference evidence="10" key="1">
    <citation type="journal article" date="2019" name="Int. J. Syst. Evol. Microbiol.">
        <title>The Global Catalogue of Microorganisms (GCM) 10K type strain sequencing project: providing services to taxonomists for standard genome sequencing and annotation.</title>
        <authorList>
            <consortium name="The Broad Institute Genomics Platform"/>
            <consortium name="The Broad Institute Genome Sequencing Center for Infectious Disease"/>
            <person name="Wu L."/>
            <person name="Ma J."/>
        </authorList>
    </citation>
    <scope>NUCLEOTIDE SEQUENCE [LARGE SCALE GENOMIC DNA]</scope>
    <source>
        <strain evidence="10">CCUG 53252</strain>
    </source>
</reference>
<dbReference type="InterPro" id="IPR001650">
    <property type="entry name" value="Helicase_C-like"/>
</dbReference>
<dbReference type="Pfam" id="PF00270">
    <property type="entry name" value="DEAD"/>
    <property type="match status" value="1"/>
</dbReference>
<dbReference type="SUPFAM" id="SSF52540">
    <property type="entry name" value="P-loop containing nucleoside triphosphate hydrolases"/>
    <property type="match status" value="1"/>
</dbReference>
<keyword evidence="5" id="KW-0175">Coiled coil</keyword>
<evidence type="ECO:0000259" key="7">
    <source>
        <dbReference type="PROSITE" id="PS51192"/>
    </source>
</evidence>